<dbReference type="EMBL" id="JAPEUR010000006">
    <property type="protein sequence ID" value="KAJ4328901.1"/>
    <property type="molecule type" value="Genomic_DNA"/>
</dbReference>
<dbReference type="OrthoDB" id="524326at2759"/>
<accession>A0A9W8WMT5</accession>
<sequence length="135" mass="14972">MEVAAACIAFAQAADKTISIIRAFIIDCRHARSDLSAVNRELSELKLTLNILRDLVPDGSKTRDPLPSSIRDDIRSIIRNCLDVAKEIDDVLLEHRGRFAAVNWATKGKQKINSLNSVLEAHRRALNLAVDTITL</sequence>
<evidence type="ECO:0000313" key="2">
    <source>
        <dbReference type="Proteomes" id="UP001140502"/>
    </source>
</evidence>
<organism evidence="1 2">
    <name type="scientific">Fusarium piperis</name>
    <dbReference type="NCBI Taxonomy" id="1435070"/>
    <lineage>
        <taxon>Eukaryota</taxon>
        <taxon>Fungi</taxon>
        <taxon>Dikarya</taxon>
        <taxon>Ascomycota</taxon>
        <taxon>Pezizomycotina</taxon>
        <taxon>Sordariomycetes</taxon>
        <taxon>Hypocreomycetidae</taxon>
        <taxon>Hypocreales</taxon>
        <taxon>Nectriaceae</taxon>
        <taxon>Fusarium</taxon>
        <taxon>Fusarium solani species complex</taxon>
    </lineage>
</organism>
<comment type="caution">
    <text evidence="1">The sequence shown here is derived from an EMBL/GenBank/DDBJ whole genome shotgun (WGS) entry which is preliminary data.</text>
</comment>
<gene>
    <name evidence="1" type="ORF">N0V84_000689</name>
</gene>
<proteinExistence type="predicted"/>
<dbReference type="AlphaFoldDB" id="A0A9W8WMT5"/>
<evidence type="ECO:0008006" key="3">
    <source>
        <dbReference type="Google" id="ProtNLM"/>
    </source>
</evidence>
<evidence type="ECO:0000313" key="1">
    <source>
        <dbReference type="EMBL" id="KAJ4328901.1"/>
    </source>
</evidence>
<reference evidence="1" key="1">
    <citation type="submission" date="2022-10" db="EMBL/GenBank/DDBJ databases">
        <title>Tapping the CABI collections for fungal endophytes: first genome assemblies for Collariella, Neodidymelliopsis, Ascochyta clinopodiicola, Didymella pomorum, Didymosphaeria variabile, Neocosmospora piperis and Neocucurbitaria cava.</title>
        <authorList>
            <person name="Hill R."/>
        </authorList>
    </citation>
    <scope>NUCLEOTIDE SEQUENCE</scope>
    <source>
        <strain evidence="1">IMI 366586</strain>
    </source>
</reference>
<dbReference type="Proteomes" id="UP001140502">
    <property type="component" value="Unassembled WGS sequence"/>
</dbReference>
<name>A0A9W8WMT5_9HYPO</name>
<protein>
    <recommendedName>
        <fullName evidence="3">Fungal N-terminal domain-containing protein</fullName>
    </recommendedName>
</protein>
<keyword evidence="2" id="KW-1185">Reference proteome</keyword>